<dbReference type="InterPro" id="IPR040800">
    <property type="entry name" value="MycE_N"/>
</dbReference>
<keyword evidence="3 7" id="KW-0808">Transferase</keyword>
<name>A0A222VM03_9PSEU</name>
<keyword evidence="8" id="KW-1185">Reference proteome</keyword>
<dbReference type="GO" id="GO:0017000">
    <property type="term" value="P:antibiotic biosynthetic process"/>
    <property type="evidence" value="ECO:0007669"/>
    <property type="project" value="UniProtKB-KW"/>
</dbReference>
<gene>
    <name evidence="7" type="ORF">SAMN05421630_102535</name>
</gene>
<keyword evidence="4" id="KW-0949">S-adenosyl-L-methionine</keyword>
<evidence type="ECO:0000313" key="8">
    <source>
        <dbReference type="Proteomes" id="UP000199494"/>
    </source>
</evidence>
<dbReference type="Gene3D" id="3.30.1050.30">
    <property type="match status" value="1"/>
</dbReference>
<evidence type="ECO:0000256" key="4">
    <source>
        <dbReference type="ARBA" id="ARBA00022691"/>
    </source>
</evidence>
<reference evidence="7 8" key="1">
    <citation type="submission" date="2016-10" db="EMBL/GenBank/DDBJ databases">
        <authorList>
            <person name="de Groot N.N."/>
        </authorList>
    </citation>
    <scope>NUCLEOTIDE SEQUENCE [LARGE SCALE GENOMIC DNA]</scope>
    <source>
        <strain evidence="7 8">CGMCC 4.5506</strain>
    </source>
</reference>
<dbReference type="STRING" id="530584.SAMN05421630_102535"/>
<dbReference type="RefSeq" id="WP_091800381.1">
    <property type="nucleotide sequence ID" value="NZ_CP016353.1"/>
</dbReference>
<feature type="domain" description="Methyltransferase MycE N-terminal" evidence="6">
    <location>
        <begin position="2"/>
        <end position="103"/>
    </location>
</feature>
<dbReference type="SUPFAM" id="SSF53335">
    <property type="entry name" value="S-adenosyl-L-methionine-dependent methyltransferases"/>
    <property type="match status" value="1"/>
</dbReference>
<dbReference type="InterPro" id="IPR029063">
    <property type="entry name" value="SAM-dependent_MTases_sf"/>
</dbReference>
<accession>A0A222VM03</accession>
<evidence type="ECO:0000256" key="5">
    <source>
        <dbReference type="ARBA" id="ARBA00023194"/>
    </source>
</evidence>
<dbReference type="Pfam" id="PF17843">
    <property type="entry name" value="MycE_N"/>
    <property type="match status" value="1"/>
</dbReference>
<evidence type="ECO:0000256" key="2">
    <source>
        <dbReference type="ARBA" id="ARBA00022603"/>
    </source>
</evidence>
<evidence type="ECO:0000313" key="7">
    <source>
        <dbReference type="EMBL" id="SDC55018.1"/>
    </source>
</evidence>
<dbReference type="AlphaFoldDB" id="A0A222VM03"/>
<organism evidence="7 8">
    <name type="scientific">Prauserella marina</name>
    <dbReference type="NCBI Taxonomy" id="530584"/>
    <lineage>
        <taxon>Bacteria</taxon>
        <taxon>Bacillati</taxon>
        <taxon>Actinomycetota</taxon>
        <taxon>Actinomycetes</taxon>
        <taxon>Pseudonocardiales</taxon>
        <taxon>Pseudonocardiaceae</taxon>
        <taxon>Prauserella</taxon>
    </lineage>
</organism>
<evidence type="ECO:0000256" key="3">
    <source>
        <dbReference type="ARBA" id="ARBA00022679"/>
    </source>
</evidence>
<dbReference type="Gene3D" id="3.40.50.150">
    <property type="entry name" value="Vaccinia Virus protein VP39"/>
    <property type="match status" value="1"/>
</dbReference>
<dbReference type="EMBL" id="FMZE01000002">
    <property type="protein sequence ID" value="SDC55018.1"/>
    <property type="molecule type" value="Genomic_DNA"/>
</dbReference>
<evidence type="ECO:0000259" key="6">
    <source>
        <dbReference type="Pfam" id="PF17843"/>
    </source>
</evidence>
<proteinExistence type="predicted"/>
<dbReference type="GO" id="GO:0008168">
    <property type="term" value="F:methyltransferase activity"/>
    <property type="evidence" value="ECO:0007669"/>
    <property type="project" value="UniProtKB-KW"/>
</dbReference>
<dbReference type="GO" id="GO:0032259">
    <property type="term" value="P:methylation"/>
    <property type="evidence" value="ECO:0007669"/>
    <property type="project" value="UniProtKB-KW"/>
</dbReference>
<dbReference type="KEGG" id="pmad:BAY61_07635"/>
<protein>
    <submittedName>
        <fullName evidence="7">Demethylmacrocin O-methyltransferase</fullName>
    </submittedName>
</protein>
<sequence>MEKLLSIADGVEEDTRARLDDVDASLVLREMVSRAALLVGPSMPVTIQFDLAAADKKLGYLVTIGPGESKVESGWSQDAPARIRQDLAELVRSVFGPVGGEHATREIELMENPGPKTIDPDAVLDKRRATALAVHQLLKACSPRQLDLDTLALHFGSDKWADHWYTPHYDRHFAPYRERRVKLLEIGIGGYEASDQGGESLRMWKHYFRRGLINGLDIYDKSSLDEPRIRTIKGSQADPDFLIELAGRIGPLDIIIDDGSHLSADVITSFQALFPLLAPGGLYVIEDLQTSYWPGWNGGSDDLNDPGTSLGFLKTLVDSLHHQERAGSRPSAMDKEVGALHMYHNIGFVEKSVNAEQSSAAWIPRDLDPMTWMYPPTANEDTE</sequence>
<dbReference type="Proteomes" id="UP000199494">
    <property type="component" value="Unassembled WGS sequence"/>
</dbReference>
<keyword evidence="5" id="KW-0045">Antibiotic biosynthesis</keyword>
<keyword evidence="2 7" id="KW-0489">Methyltransferase</keyword>
<dbReference type="OrthoDB" id="9816424at2"/>
<comment type="pathway">
    <text evidence="1">Antibiotic biosynthesis.</text>
</comment>
<evidence type="ECO:0000256" key="1">
    <source>
        <dbReference type="ARBA" id="ARBA00004792"/>
    </source>
</evidence>